<evidence type="ECO:0000313" key="1">
    <source>
        <dbReference type="EMBL" id="MFH6983460.1"/>
    </source>
</evidence>
<dbReference type="EMBL" id="JBIPKE010000015">
    <property type="protein sequence ID" value="MFH6983460.1"/>
    <property type="molecule type" value="Genomic_DNA"/>
</dbReference>
<dbReference type="Proteomes" id="UP001610063">
    <property type="component" value="Unassembled WGS sequence"/>
</dbReference>
<proteinExistence type="predicted"/>
<sequence length="139" mass="15483">MKSTKPTATELYYQKIAGPLYPFCDNALVHFKDIGGGKKKAFINAYLPTLVEDKITVSIHDEQQIRNTEVERQLSKGPLIGTLITLTYKSQKGTGSYYLWQIAFTYESKYPVGVEDVVLVDTDPETSRGTVTTVKDPGT</sequence>
<protein>
    <submittedName>
        <fullName evidence="1">Uncharacterized protein</fullName>
    </submittedName>
</protein>
<evidence type="ECO:0000313" key="2">
    <source>
        <dbReference type="Proteomes" id="UP001610063"/>
    </source>
</evidence>
<dbReference type="RefSeq" id="WP_395417023.1">
    <property type="nucleotide sequence ID" value="NZ_JBIPKE010000015.1"/>
</dbReference>
<organism evidence="1 2">
    <name type="scientific">Marinoscillum luteum</name>
    <dbReference type="NCBI Taxonomy" id="861051"/>
    <lineage>
        <taxon>Bacteria</taxon>
        <taxon>Pseudomonadati</taxon>
        <taxon>Bacteroidota</taxon>
        <taxon>Cytophagia</taxon>
        <taxon>Cytophagales</taxon>
        <taxon>Reichenbachiellaceae</taxon>
        <taxon>Marinoscillum</taxon>
    </lineage>
</organism>
<comment type="caution">
    <text evidence="1">The sequence shown here is derived from an EMBL/GenBank/DDBJ whole genome shotgun (WGS) entry which is preliminary data.</text>
</comment>
<name>A0ABW7N7P9_9BACT</name>
<gene>
    <name evidence="1" type="ORF">ACHKAR_08430</name>
</gene>
<keyword evidence="2" id="KW-1185">Reference proteome</keyword>
<accession>A0ABW7N7P9</accession>
<reference evidence="1 2" key="1">
    <citation type="journal article" date="2013" name="Int. J. Syst. Evol. Microbiol.">
        <title>Marinoscillum luteum sp. nov., isolated from marine sediment.</title>
        <authorList>
            <person name="Cha I.T."/>
            <person name="Park S.J."/>
            <person name="Kim S.J."/>
            <person name="Kim J.G."/>
            <person name="Jung M.Y."/>
            <person name="Shin K.S."/>
            <person name="Kwon K.K."/>
            <person name="Yang S.H."/>
            <person name="Seo Y.S."/>
            <person name="Rhee S.K."/>
        </authorList>
    </citation>
    <scope>NUCLEOTIDE SEQUENCE [LARGE SCALE GENOMIC DNA]</scope>
    <source>
        <strain evidence="1 2">KCTC 23939</strain>
    </source>
</reference>